<sequence>MKFLSAATSVLFNSLSVPVYAMFSAAHGIPLQPVPVQDYTLTFTCGRTLYPNGQIDFVLGRVYGTRRESRPYPMVFNKISYGVSTTVYIFPLLPNFRLYSDEKNPKHFLVFTDDKLVLGGVYLEDTNEGRVFKPCYFPMRTRFLAT</sequence>
<gene>
    <name evidence="4" type="ORF">BGTH12_LOCUS2189</name>
</gene>
<organism evidence="4 5">
    <name type="scientific">Blumeria graminis f. sp. triticale</name>
    <dbReference type="NCBI Taxonomy" id="1689686"/>
    <lineage>
        <taxon>Eukaryota</taxon>
        <taxon>Fungi</taxon>
        <taxon>Dikarya</taxon>
        <taxon>Ascomycota</taxon>
        <taxon>Pezizomycotina</taxon>
        <taxon>Leotiomycetes</taxon>
        <taxon>Erysiphales</taxon>
        <taxon>Erysiphaceae</taxon>
        <taxon>Blumeria</taxon>
    </lineage>
</organism>
<dbReference type="GO" id="GO:0004540">
    <property type="term" value="F:RNA nuclease activity"/>
    <property type="evidence" value="ECO:0007669"/>
    <property type="project" value="InterPro"/>
</dbReference>
<comment type="caution">
    <text evidence="4">The sequence shown here is derived from an EMBL/GenBank/DDBJ whole genome shotgun (WGS) entry which is preliminary data.</text>
</comment>
<keyword evidence="3" id="KW-0732">Signal</keyword>
<evidence type="ECO:0000256" key="2">
    <source>
        <dbReference type="ARBA" id="ARBA00022801"/>
    </source>
</evidence>
<evidence type="ECO:0000313" key="4">
    <source>
        <dbReference type="EMBL" id="CAD6500831.1"/>
    </source>
</evidence>
<dbReference type="InterPro" id="IPR016191">
    <property type="entry name" value="Ribonuclease/ribotoxin"/>
</dbReference>
<dbReference type="Proteomes" id="UP000683417">
    <property type="component" value="Unassembled WGS sequence"/>
</dbReference>
<protein>
    <submittedName>
        <fullName evidence="4">BgTH12-06536</fullName>
    </submittedName>
</protein>
<feature type="signal peptide" evidence="3">
    <location>
        <begin position="1"/>
        <end position="21"/>
    </location>
</feature>
<evidence type="ECO:0000256" key="1">
    <source>
        <dbReference type="ARBA" id="ARBA00022722"/>
    </source>
</evidence>
<dbReference type="GO" id="GO:0003723">
    <property type="term" value="F:RNA binding"/>
    <property type="evidence" value="ECO:0007669"/>
    <property type="project" value="InterPro"/>
</dbReference>
<dbReference type="GO" id="GO:0016787">
    <property type="term" value="F:hydrolase activity"/>
    <property type="evidence" value="ECO:0007669"/>
    <property type="project" value="UniProtKB-KW"/>
</dbReference>
<dbReference type="Gene3D" id="3.10.450.30">
    <property type="entry name" value="Microbial ribonucleases"/>
    <property type="match status" value="1"/>
</dbReference>
<reference evidence="4" key="1">
    <citation type="submission" date="2020-10" db="EMBL/GenBank/DDBJ databases">
        <authorList>
            <person name="Muller C M."/>
        </authorList>
    </citation>
    <scope>NUCLEOTIDE SEQUENCE</scope>
    <source>
        <strain evidence="4">THUN-12</strain>
    </source>
</reference>
<dbReference type="EMBL" id="CAJHIT010000004">
    <property type="protein sequence ID" value="CAD6500831.1"/>
    <property type="molecule type" value="Genomic_DNA"/>
</dbReference>
<keyword evidence="1" id="KW-0540">Nuclease</keyword>
<name>A0A9W4DJG3_BLUGR</name>
<accession>A0A9W4DJG3</accession>
<keyword evidence="2" id="KW-0378">Hydrolase</keyword>
<dbReference type="SUPFAM" id="SSF53933">
    <property type="entry name" value="Microbial ribonucleases"/>
    <property type="match status" value="1"/>
</dbReference>
<evidence type="ECO:0000256" key="3">
    <source>
        <dbReference type="SAM" id="SignalP"/>
    </source>
</evidence>
<feature type="chain" id="PRO_5040849813" evidence="3">
    <location>
        <begin position="22"/>
        <end position="146"/>
    </location>
</feature>
<proteinExistence type="predicted"/>
<evidence type="ECO:0000313" key="5">
    <source>
        <dbReference type="Proteomes" id="UP000683417"/>
    </source>
</evidence>
<dbReference type="AlphaFoldDB" id="A0A9W4DJG3"/>